<dbReference type="RefSeq" id="WP_100294052.1">
    <property type="nucleotide sequence ID" value="NZ_PGGC01000089.1"/>
</dbReference>
<comment type="caution">
    <text evidence="1">The sequence shown here is derived from an EMBL/GenBank/DDBJ whole genome shotgun (WGS) entry which is preliminary data.</text>
</comment>
<organism evidence="1 2">
    <name type="scientific">Aeromonas cavernicola</name>
    <dbReference type="NCBI Taxonomy" id="1006623"/>
    <lineage>
        <taxon>Bacteria</taxon>
        <taxon>Pseudomonadati</taxon>
        <taxon>Pseudomonadota</taxon>
        <taxon>Gammaproteobacteria</taxon>
        <taxon>Aeromonadales</taxon>
        <taxon>Aeromonadaceae</taxon>
        <taxon>Aeromonas</taxon>
    </lineage>
</organism>
<reference evidence="1 2" key="1">
    <citation type="submission" date="2017-11" db="EMBL/GenBank/DDBJ databases">
        <title>Draft genome sequence of environmental isolate Aeromonas cavernicola sp. nov. MDC 2508.</title>
        <authorList>
            <person name="Colston S.M."/>
            <person name="Navarro A."/>
            <person name="Martinez-Murcia A.J."/>
            <person name="Graf J."/>
        </authorList>
    </citation>
    <scope>NUCLEOTIDE SEQUENCE [LARGE SCALE GENOMIC DNA]</scope>
    <source>
        <strain evidence="1 2">MDC 2508</strain>
    </source>
</reference>
<evidence type="ECO:0000313" key="1">
    <source>
        <dbReference type="EMBL" id="PJG58909.1"/>
    </source>
</evidence>
<dbReference type="EMBL" id="PGGC01000089">
    <property type="protein sequence ID" value="PJG58909.1"/>
    <property type="molecule type" value="Genomic_DNA"/>
</dbReference>
<gene>
    <name evidence="1" type="ORF">CUC53_10145</name>
</gene>
<dbReference type="Gene3D" id="2.30.30.350">
    <property type="entry name" value="mobile metagenome of vibrio cholerae. Integron cassette protein vch_cass4"/>
    <property type="match status" value="1"/>
</dbReference>
<dbReference type="AlphaFoldDB" id="A0A2H9U4K3"/>
<keyword evidence="2" id="KW-1185">Reference proteome</keyword>
<protein>
    <submittedName>
        <fullName evidence="1">Uncharacterized protein</fullName>
    </submittedName>
</protein>
<evidence type="ECO:0000313" key="2">
    <source>
        <dbReference type="Proteomes" id="UP000235861"/>
    </source>
</evidence>
<proteinExistence type="predicted"/>
<dbReference type="Proteomes" id="UP000235861">
    <property type="component" value="Unassembled WGS sequence"/>
</dbReference>
<name>A0A2H9U4K3_9GAMM</name>
<sequence>MYLREAIEKALSLLNKDSSNKKKLLSSYFSYESNTGGINCPDRNILFFKSTREGVDGEITISMRGMDKERDITLSKVITTENELISLVKEWQKVIYWWQSRLSFYRLESSAEYNITRDFSDLDGRNLKNGTTFSLLAKDLFAKEEGYTLKTSIGTIRLHGQINRLIIENLDLYIDEAGSA</sequence>
<accession>A0A2H9U4K3</accession>